<dbReference type="Gene3D" id="3.40.50.1820">
    <property type="entry name" value="alpha/beta hydrolase"/>
    <property type="match status" value="1"/>
</dbReference>
<comment type="caution">
    <text evidence="2">The sequence shown here is derived from an EMBL/GenBank/DDBJ whole genome shotgun (WGS) entry which is preliminary data.</text>
</comment>
<dbReference type="InterPro" id="IPR011042">
    <property type="entry name" value="6-blade_b-propeller_TolB-like"/>
</dbReference>
<keyword evidence="3" id="KW-1185">Reference proteome</keyword>
<proteinExistence type="predicted"/>
<reference evidence="2 3" key="1">
    <citation type="submission" date="2019-10" db="EMBL/GenBank/DDBJ databases">
        <title>Nonomuraea sp. nov., isolated from Phyllanthus amarus.</title>
        <authorList>
            <person name="Klykleung N."/>
            <person name="Tanasupawat S."/>
        </authorList>
    </citation>
    <scope>NUCLEOTIDE SEQUENCE [LARGE SCALE GENOMIC DNA]</scope>
    <source>
        <strain evidence="2 3">PA1-10</strain>
    </source>
</reference>
<dbReference type="InterPro" id="IPR029058">
    <property type="entry name" value="AB_hydrolase_fold"/>
</dbReference>
<dbReference type="OrthoDB" id="262125at2"/>
<dbReference type="InterPro" id="IPR001375">
    <property type="entry name" value="Peptidase_S9_cat"/>
</dbReference>
<evidence type="ECO:0000259" key="1">
    <source>
        <dbReference type="Pfam" id="PF00326"/>
    </source>
</evidence>
<dbReference type="SUPFAM" id="SSF82171">
    <property type="entry name" value="DPP6 N-terminal domain-like"/>
    <property type="match status" value="1"/>
</dbReference>
<dbReference type="Proteomes" id="UP000312512">
    <property type="component" value="Unassembled WGS sequence"/>
</dbReference>
<gene>
    <name evidence="2" type="ORF">FH608_015760</name>
</gene>
<evidence type="ECO:0000313" key="3">
    <source>
        <dbReference type="Proteomes" id="UP000312512"/>
    </source>
</evidence>
<organism evidence="2 3">
    <name type="scientific">Nonomuraea phyllanthi</name>
    <dbReference type="NCBI Taxonomy" id="2219224"/>
    <lineage>
        <taxon>Bacteria</taxon>
        <taxon>Bacillati</taxon>
        <taxon>Actinomycetota</taxon>
        <taxon>Actinomycetes</taxon>
        <taxon>Streptosporangiales</taxon>
        <taxon>Streptosporangiaceae</taxon>
        <taxon>Nonomuraea</taxon>
    </lineage>
</organism>
<dbReference type="Gene3D" id="2.120.10.30">
    <property type="entry name" value="TolB, C-terminal domain"/>
    <property type="match status" value="1"/>
</dbReference>
<accession>A0A5C4WM29</accession>
<feature type="domain" description="Peptidase S9 prolyl oligopeptidase catalytic" evidence="1">
    <location>
        <begin position="448"/>
        <end position="651"/>
    </location>
</feature>
<dbReference type="PANTHER" id="PTHR42776">
    <property type="entry name" value="SERINE PEPTIDASE S9 FAMILY MEMBER"/>
    <property type="match status" value="1"/>
</dbReference>
<evidence type="ECO:0000313" key="2">
    <source>
        <dbReference type="EMBL" id="KAB8194639.1"/>
    </source>
</evidence>
<dbReference type="Pfam" id="PF00326">
    <property type="entry name" value="Peptidase_S9"/>
    <property type="match status" value="1"/>
</dbReference>
<dbReference type="GO" id="GO:0006508">
    <property type="term" value="P:proteolysis"/>
    <property type="evidence" value="ECO:0007669"/>
    <property type="project" value="InterPro"/>
</dbReference>
<dbReference type="AlphaFoldDB" id="A0A5C4WM29"/>
<protein>
    <submittedName>
        <fullName evidence="2">Prolyl oligopeptidase family serine peptidase</fullName>
    </submittedName>
</protein>
<dbReference type="RefSeq" id="WP_139631232.1">
    <property type="nucleotide sequence ID" value="NZ_VDLX02000005.1"/>
</dbReference>
<dbReference type="EMBL" id="VDLX02000005">
    <property type="protein sequence ID" value="KAB8194639.1"/>
    <property type="molecule type" value="Genomic_DNA"/>
</dbReference>
<name>A0A5C4WM29_9ACTN</name>
<dbReference type="PANTHER" id="PTHR42776:SF27">
    <property type="entry name" value="DIPEPTIDYL PEPTIDASE FAMILY MEMBER 6"/>
    <property type="match status" value="1"/>
</dbReference>
<sequence length="655" mass="69381">MREVTPELIVDGAVPLHPAISPDGRHVAWTVTPMGRAREHPAGAIWVAATDGGTPPRRLTSGAAYDVLPRWAEDPGLLFFLSDRTRRGTAQLHRIRLDGGAAEALTAWESGISGFLPPAGGRLVAVVAADEPDVEDERRRAAEGDDAIVWGERPSRARLRLLDLATGELDLVAGLGDRHVAELAQRPDGGPLAVLARPSSGLDPVADGSELWLVDLETGKATRLGRTAPEASSPVWWRADDGWHLGYLAQTPPGPVGGRAVFDLIVGEAGEHRNLTLGVGEADEHRNLTLGMDVCPTALAQVAEGPPLALFAEGLDSAMYRLDPREGRFRRMSPVAGWAGALTASRTGEAVAALVSTSYEPVNVHAGPLAGPLARLSDTRPELREVRWGVRERLSYRARDGLGLDGLVILPAGKGREDGPFPLGTLVPGGPYARHADQFTLGAIPSGQWLATAGFAVFLPNPRGGEGHGHAFASAVAGAVGQDEWADIVSGIDLLVADGVADPDRLGIGGWSHGGFMAAWAVGQTGRFKAALMGAGISDWGMLVATGEAGVLEAGLGGSCGWEGPGPHPHDRVSPISYASRVRTPVLILHGEDDTNVPVGQAVYFHRALRRFGVEHEFVVYPREGHVIRERGHQLDVLRRTRAWFARWLGPTGSG</sequence>
<dbReference type="SUPFAM" id="SSF53474">
    <property type="entry name" value="alpha/beta-Hydrolases"/>
    <property type="match status" value="1"/>
</dbReference>
<dbReference type="GO" id="GO:0004252">
    <property type="term" value="F:serine-type endopeptidase activity"/>
    <property type="evidence" value="ECO:0007669"/>
    <property type="project" value="TreeGrafter"/>
</dbReference>